<dbReference type="RefSeq" id="WP_202958709.1">
    <property type="nucleotide sequence ID" value="NZ_JAPCID010000104.1"/>
</dbReference>
<proteinExistence type="predicted"/>
<reference evidence="2" key="1">
    <citation type="submission" date="2022-10" db="EMBL/GenBank/DDBJ databases">
        <title>The WGS of Solirubrobacter sp. CPCC 204708.</title>
        <authorList>
            <person name="Jiang Z."/>
        </authorList>
    </citation>
    <scope>NUCLEOTIDE SEQUENCE</scope>
    <source>
        <strain evidence="2">CPCC 204708</strain>
    </source>
</reference>
<protein>
    <submittedName>
        <fullName evidence="2">Uncharacterized protein</fullName>
    </submittedName>
</protein>
<feature type="region of interest" description="Disordered" evidence="1">
    <location>
        <begin position="53"/>
        <end position="95"/>
    </location>
</feature>
<dbReference type="Proteomes" id="UP001147700">
    <property type="component" value="Unassembled WGS sequence"/>
</dbReference>
<dbReference type="EMBL" id="JAPCID010000104">
    <property type="protein sequence ID" value="MDA0142563.1"/>
    <property type="molecule type" value="Genomic_DNA"/>
</dbReference>
<comment type="caution">
    <text evidence="2">The sequence shown here is derived from an EMBL/GenBank/DDBJ whole genome shotgun (WGS) entry which is preliminary data.</text>
</comment>
<evidence type="ECO:0000256" key="1">
    <source>
        <dbReference type="SAM" id="MobiDB-lite"/>
    </source>
</evidence>
<feature type="compositionally biased region" description="Basic residues" evidence="1">
    <location>
        <begin position="75"/>
        <end position="85"/>
    </location>
</feature>
<sequence length="95" mass="9702">MALALLFAAPAQACTKLPARSATKVPVRTVDVDRTKTTTIGICGHTLARATLTGSGTRRQSGARIGEASAAGGRVRLHHPTRARAGRSGARATAA</sequence>
<name>A0ABT4RVE6_9ACTN</name>
<evidence type="ECO:0000313" key="3">
    <source>
        <dbReference type="Proteomes" id="UP001147700"/>
    </source>
</evidence>
<feature type="compositionally biased region" description="Low complexity" evidence="1">
    <location>
        <begin position="86"/>
        <end position="95"/>
    </location>
</feature>
<gene>
    <name evidence="2" type="ORF">OJ962_34075</name>
</gene>
<evidence type="ECO:0000313" key="2">
    <source>
        <dbReference type="EMBL" id="MDA0142563.1"/>
    </source>
</evidence>
<organism evidence="2 3">
    <name type="scientific">Solirubrobacter deserti</name>
    <dbReference type="NCBI Taxonomy" id="2282478"/>
    <lineage>
        <taxon>Bacteria</taxon>
        <taxon>Bacillati</taxon>
        <taxon>Actinomycetota</taxon>
        <taxon>Thermoleophilia</taxon>
        <taxon>Solirubrobacterales</taxon>
        <taxon>Solirubrobacteraceae</taxon>
        <taxon>Solirubrobacter</taxon>
    </lineage>
</organism>
<accession>A0ABT4RVE6</accession>
<keyword evidence="3" id="KW-1185">Reference proteome</keyword>